<proteinExistence type="predicted"/>
<comment type="caution">
    <text evidence="1">The sequence shown here is derived from an EMBL/GenBank/DDBJ whole genome shotgun (WGS) entry which is preliminary data.</text>
</comment>
<sequence length="128" mass="13979">MAYSCTDFVDDVLNDMVIRSWIKPEQYGPDDPQAQCDAVVAAIADADVSLRLAADAKQFNAELLDAVETLTGIAEQYGALALANVVYLQAAILKGGLIELTRDEAENFAFVRDLPSGGRWWQSVKLIE</sequence>
<name>A0A158A5H4_9BURK</name>
<dbReference type="STRING" id="1777143.AWB82_01750"/>
<organism evidence="1 2">
    <name type="scientific">Caballeronia glebae</name>
    <dbReference type="NCBI Taxonomy" id="1777143"/>
    <lineage>
        <taxon>Bacteria</taxon>
        <taxon>Pseudomonadati</taxon>
        <taxon>Pseudomonadota</taxon>
        <taxon>Betaproteobacteria</taxon>
        <taxon>Burkholderiales</taxon>
        <taxon>Burkholderiaceae</taxon>
        <taxon>Caballeronia</taxon>
    </lineage>
</organism>
<reference evidence="1" key="1">
    <citation type="submission" date="2016-01" db="EMBL/GenBank/DDBJ databases">
        <authorList>
            <person name="Peeters C."/>
        </authorList>
    </citation>
    <scope>NUCLEOTIDE SEQUENCE [LARGE SCALE GENOMIC DNA]</scope>
    <source>
        <strain evidence="1">LMG 29325</strain>
    </source>
</reference>
<dbReference type="AlphaFoldDB" id="A0A158A5H4"/>
<keyword evidence="2" id="KW-1185">Reference proteome</keyword>
<gene>
    <name evidence="1" type="ORF">AWB82_01750</name>
</gene>
<accession>A0A158A5H4</accession>
<dbReference type="OrthoDB" id="9035758at2"/>
<dbReference type="EMBL" id="FCOJ02000009">
    <property type="protein sequence ID" value="SAK52945.1"/>
    <property type="molecule type" value="Genomic_DNA"/>
</dbReference>
<evidence type="ECO:0000313" key="2">
    <source>
        <dbReference type="Proteomes" id="UP000054596"/>
    </source>
</evidence>
<dbReference type="Proteomes" id="UP000054596">
    <property type="component" value="Unassembled WGS sequence"/>
</dbReference>
<protein>
    <submittedName>
        <fullName evidence="1">Uncharacterized protein</fullName>
    </submittedName>
</protein>
<dbReference type="RefSeq" id="WP_086966728.1">
    <property type="nucleotide sequence ID" value="NZ_FCOJ02000009.1"/>
</dbReference>
<evidence type="ECO:0000313" key="1">
    <source>
        <dbReference type="EMBL" id="SAK52945.1"/>
    </source>
</evidence>